<name>A0ABW3D3K7_9BACL</name>
<dbReference type="SUPFAM" id="SSF52540">
    <property type="entry name" value="P-loop containing nucleoside triphosphate hydrolases"/>
    <property type="match status" value="1"/>
</dbReference>
<organism evidence="6 7">
    <name type="scientific">Paenibacillus residui</name>
    <dbReference type="NCBI Taxonomy" id="629724"/>
    <lineage>
        <taxon>Bacteria</taxon>
        <taxon>Bacillati</taxon>
        <taxon>Bacillota</taxon>
        <taxon>Bacilli</taxon>
        <taxon>Bacillales</taxon>
        <taxon>Paenibacillaceae</taxon>
        <taxon>Paenibacillus</taxon>
    </lineage>
</organism>
<gene>
    <name evidence="6" type="ORF">ACFQ03_02430</name>
</gene>
<sequence>MSNETVVQLKNVSKTINGKPIIKKLSFSVRRGEIYGFLGPNGSGKTTTIRMMVGLISITEGDIYIAGHNIRTERSQAMTHVGAIVETPELYGYMSGWKNLIHFARMSRNPVSRERMMDIVRLVDLEDAIHRKVKTYSLGMKQRLGIAQALLHRPSILLLDEPTNGLDPSGIRQLRDYLRRLASEENIAIVVSSHLLSEIELMCDRVVIIKDGQFVDERQLHGEAEDMMVYPVVFEVSNADQAALLLEAYGEVKKKDNRVTIEINRETIPQVVTLLGKEGILLYQIRTMSPTLEDMFLSLTKGERQ</sequence>
<evidence type="ECO:0000256" key="3">
    <source>
        <dbReference type="ARBA" id="ARBA00022741"/>
    </source>
</evidence>
<evidence type="ECO:0000256" key="4">
    <source>
        <dbReference type="ARBA" id="ARBA00022840"/>
    </source>
</evidence>
<dbReference type="PROSITE" id="PS50893">
    <property type="entry name" value="ABC_TRANSPORTER_2"/>
    <property type="match status" value="1"/>
</dbReference>
<dbReference type="RefSeq" id="WP_379285843.1">
    <property type="nucleotide sequence ID" value="NZ_JBHTIU010000008.1"/>
</dbReference>
<evidence type="ECO:0000259" key="5">
    <source>
        <dbReference type="PROSITE" id="PS50893"/>
    </source>
</evidence>
<keyword evidence="7" id="KW-1185">Reference proteome</keyword>
<dbReference type="InterPro" id="IPR003439">
    <property type="entry name" value="ABC_transporter-like_ATP-bd"/>
</dbReference>
<dbReference type="InterPro" id="IPR003593">
    <property type="entry name" value="AAA+_ATPase"/>
</dbReference>
<feature type="domain" description="ABC transporter" evidence="5">
    <location>
        <begin position="7"/>
        <end position="236"/>
    </location>
</feature>
<evidence type="ECO:0000256" key="2">
    <source>
        <dbReference type="ARBA" id="ARBA00022448"/>
    </source>
</evidence>
<dbReference type="GO" id="GO:0005524">
    <property type="term" value="F:ATP binding"/>
    <property type="evidence" value="ECO:0007669"/>
    <property type="project" value="UniProtKB-KW"/>
</dbReference>
<dbReference type="SMART" id="SM00382">
    <property type="entry name" value="AAA"/>
    <property type="match status" value="1"/>
</dbReference>
<reference evidence="7" key="1">
    <citation type="journal article" date="2019" name="Int. J. Syst. Evol. Microbiol.">
        <title>The Global Catalogue of Microorganisms (GCM) 10K type strain sequencing project: providing services to taxonomists for standard genome sequencing and annotation.</title>
        <authorList>
            <consortium name="The Broad Institute Genomics Platform"/>
            <consortium name="The Broad Institute Genome Sequencing Center for Infectious Disease"/>
            <person name="Wu L."/>
            <person name="Ma J."/>
        </authorList>
    </citation>
    <scope>NUCLEOTIDE SEQUENCE [LARGE SCALE GENOMIC DNA]</scope>
    <source>
        <strain evidence="7">CCUG 57263</strain>
    </source>
</reference>
<evidence type="ECO:0000256" key="1">
    <source>
        <dbReference type="ARBA" id="ARBA00005417"/>
    </source>
</evidence>
<comment type="caution">
    <text evidence="6">The sequence shown here is derived from an EMBL/GenBank/DDBJ whole genome shotgun (WGS) entry which is preliminary data.</text>
</comment>
<keyword evidence="3" id="KW-0547">Nucleotide-binding</keyword>
<dbReference type="Proteomes" id="UP001597120">
    <property type="component" value="Unassembled WGS sequence"/>
</dbReference>
<protein>
    <submittedName>
        <fullName evidence="6">ABC transporter ATP-binding protein</fullName>
    </submittedName>
</protein>
<dbReference type="PANTHER" id="PTHR43335">
    <property type="entry name" value="ABC TRANSPORTER, ATP-BINDING PROTEIN"/>
    <property type="match status" value="1"/>
</dbReference>
<dbReference type="InterPro" id="IPR017871">
    <property type="entry name" value="ABC_transporter-like_CS"/>
</dbReference>
<accession>A0ABW3D3K7</accession>
<comment type="similarity">
    <text evidence="1">Belongs to the ABC transporter superfamily.</text>
</comment>
<dbReference type="PROSITE" id="PS00211">
    <property type="entry name" value="ABC_TRANSPORTER_1"/>
    <property type="match status" value="1"/>
</dbReference>
<keyword evidence="4 6" id="KW-0067">ATP-binding</keyword>
<keyword evidence="2" id="KW-0813">Transport</keyword>
<dbReference type="Pfam" id="PF00005">
    <property type="entry name" value="ABC_tran"/>
    <property type="match status" value="1"/>
</dbReference>
<dbReference type="EMBL" id="JBHTIU010000008">
    <property type="protein sequence ID" value="MFD0867990.1"/>
    <property type="molecule type" value="Genomic_DNA"/>
</dbReference>
<dbReference type="InterPro" id="IPR027417">
    <property type="entry name" value="P-loop_NTPase"/>
</dbReference>
<dbReference type="Gene3D" id="3.40.50.300">
    <property type="entry name" value="P-loop containing nucleotide triphosphate hydrolases"/>
    <property type="match status" value="1"/>
</dbReference>
<proteinExistence type="inferred from homology"/>
<evidence type="ECO:0000313" key="6">
    <source>
        <dbReference type="EMBL" id="MFD0867990.1"/>
    </source>
</evidence>
<evidence type="ECO:0000313" key="7">
    <source>
        <dbReference type="Proteomes" id="UP001597120"/>
    </source>
</evidence>
<dbReference type="PANTHER" id="PTHR43335:SF4">
    <property type="entry name" value="ABC TRANSPORTER, ATP-BINDING PROTEIN"/>
    <property type="match status" value="1"/>
</dbReference>